<keyword evidence="5" id="KW-0472">Membrane</keyword>
<evidence type="ECO:0000256" key="4">
    <source>
        <dbReference type="ARBA" id="ARBA00022989"/>
    </source>
</evidence>
<evidence type="ECO:0000313" key="8">
    <source>
        <dbReference type="Proteomes" id="UP000515733"/>
    </source>
</evidence>
<keyword evidence="3" id="KW-0812">Transmembrane</keyword>
<dbReference type="KEGG" id="doe:DENOEST_0538"/>
<dbReference type="InterPro" id="IPR016174">
    <property type="entry name" value="Di-haem_cyt_TM"/>
</dbReference>
<proteinExistence type="predicted"/>
<dbReference type="PANTHER" id="PTHR30485">
    <property type="entry name" value="NI/FE-HYDROGENASE 1 B-TYPE CYTOCHROME SUBUNIT"/>
    <property type="match status" value="1"/>
</dbReference>
<dbReference type="GO" id="GO:0022904">
    <property type="term" value="P:respiratory electron transport chain"/>
    <property type="evidence" value="ECO:0007669"/>
    <property type="project" value="InterPro"/>
</dbReference>
<dbReference type="Gene3D" id="1.20.950.20">
    <property type="entry name" value="Transmembrane di-heme cytochromes, Chain C"/>
    <property type="match status" value="1"/>
</dbReference>
<gene>
    <name evidence="7" type="ORF">DENOEST_0538</name>
</gene>
<evidence type="ECO:0000259" key="6">
    <source>
        <dbReference type="Pfam" id="PF01292"/>
    </source>
</evidence>
<dbReference type="GO" id="GO:0009055">
    <property type="term" value="F:electron transfer activity"/>
    <property type="evidence" value="ECO:0007669"/>
    <property type="project" value="InterPro"/>
</dbReference>
<accession>A0A6S6XUB1</accession>
<keyword evidence="8" id="KW-1185">Reference proteome</keyword>
<dbReference type="EMBL" id="LR778301">
    <property type="protein sequence ID" value="CAB1367703.1"/>
    <property type="molecule type" value="Genomic_DNA"/>
</dbReference>
<dbReference type="InterPro" id="IPR011577">
    <property type="entry name" value="Cyt_b561_bac/Ni-Hgenase"/>
</dbReference>
<organism evidence="7 8">
    <name type="scientific">Denitratisoma oestradiolicum</name>
    <dbReference type="NCBI Taxonomy" id="311182"/>
    <lineage>
        <taxon>Bacteria</taxon>
        <taxon>Pseudomonadati</taxon>
        <taxon>Pseudomonadota</taxon>
        <taxon>Betaproteobacteria</taxon>
        <taxon>Nitrosomonadales</taxon>
        <taxon>Sterolibacteriaceae</taxon>
        <taxon>Denitratisoma</taxon>
    </lineage>
</organism>
<dbReference type="GO" id="GO:0005886">
    <property type="term" value="C:plasma membrane"/>
    <property type="evidence" value="ECO:0007669"/>
    <property type="project" value="UniProtKB-SubCell"/>
</dbReference>
<evidence type="ECO:0000256" key="5">
    <source>
        <dbReference type="ARBA" id="ARBA00023136"/>
    </source>
</evidence>
<comment type="subcellular location">
    <subcellularLocation>
        <location evidence="1">Cell membrane</location>
        <topology evidence="1">Multi-pass membrane protein</topology>
    </subcellularLocation>
</comment>
<dbReference type="Proteomes" id="UP000515733">
    <property type="component" value="Chromosome"/>
</dbReference>
<dbReference type="InterPro" id="IPR051542">
    <property type="entry name" value="Hydrogenase_cytochrome"/>
</dbReference>
<dbReference type="OrthoDB" id="196472at2"/>
<keyword evidence="4" id="KW-1133">Transmembrane helix</keyword>
<reference evidence="7 8" key="1">
    <citation type="submission" date="2020-03" db="EMBL/GenBank/DDBJ databases">
        <authorList>
            <consortium name="Genoscope - CEA"/>
            <person name="William W."/>
        </authorList>
    </citation>
    <scope>NUCLEOTIDE SEQUENCE [LARGE SCALE GENOMIC DNA]</scope>
    <source>
        <strain evidence="8">DSM 16959</strain>
    </source>
</reference>
<evidence type="ECO:0000256" key="3">
    <source>
        <dbReference type="ARBA" id="ARBA00022692"/>
    </source>
</evidence>
<evidence type="ECO:0000256" key="1">
    <source>
        <dbReference type="ARBA" id="ARBA00004651"/>
    </source>
</evidence>
<dbReference type="AlphaFoldDB" id="A0A6S6XUB1"/>
<keyword evidence="2" id="KW-1003">Cell membrane</keyword>
<dbReference type="RefSeq" id="WP_145770621.1">
    <property type="nucleotide sequence ID" value="NZ_LR778301.1"/>
</dbReference>
<dbReference type="GO" id="GO:0020037">
    <property type="term" value="F:heme binding"/>
    <property type="evidence" value="ECO:0007669"/>
    <property type="project" value="TreeGrafter"/>
</dbReference>
<sequence>MSLFQENKERRSRQEPLVKVWDRVVRLGHWLLVISFFVIYLRSRKFPIHAYAGYLMTLLLLLRIVWGFFGSKAARFRSFLFGPREMIAYTRDTLSGHARYYASHNPLGAAMVFTLLPLLLANCLIGLLIYSSGQQLGPFGSLVPSDWEDVLIPVHHVLGDGLAVLALVHIIGTLWAGWLHRENYILAMMTGLKRVPRDSHEALAGNPVATPWQPWRRKAFTFLDHDHPFWGSLALLAVILLLLIYPVIDFLTWLNRYLVAY</sequence>
<dbReference type="Pfam" id="PF01292">
    <property type="entry name" value="Ni_hydr_CYTB"/>
    <property type="match status" value="1"/>
</dbReference>
<evidence type="ECO:0000256" key="2">
    <source>
        <dbReference type="ARBA" id="ARBA00022475"/>
    </source>
</evidence>
<name>A0A6S6XUB1_9PROT</name>
<dbReference type="SUPFAM" id="SSF81342">
    <property type="entry name" value="Transmembrane di-heme cytochromes"/>
    <property type="match status" value="1"/>
</dbReference>
<protein>
    <recommendedName>
        <fullName evidence="6">Cytochrome b561 bacterial/Ni-hydrogenase domain-containing protein</fullName>
    </recommendedName>
</protein>
<dbReference type="PANTHER" id="PTHR30485:SF2">
    <property type="entry name" value="BLL0597 PROTEIN"/>
    <property type="match status" value="1"/>
</dbReference>
<evidence type="ECO:0000313" key="7">
    <source>
        <dbReference type="EMBL" id="CAB1367703.1"/>
    </source>
</evidence>
<feature type="domain" description="Cytochrome b561 bacterial/Ni-hydrogenase" evidence="6">
    <location>
        <begin position="20"/>
        <end position="191"/>
    </location>
</feature>